<dbReference type="EMBL" id="WMQE01000001">
    <property type="protein sequence ID" value="MTK19976.1"/>
    <property type="molecule type" value="Genomic_DNA"/>
</dbReference>
<proteinExistence type="predicted"/>
<dbReference type="SUPFAM" id="SSF47413">
    <property type="entry name" value="lambda repressor-like DNA-binding domains"/>
    <property type="match status" value="1"/>
</dbReference>
<feature type="domain" description="HTH cro/C1-type" evidence="1">
    <location>
        <begin position="9"/>
        <end position="63"/>
    </location>
</feature>
<dbReference type="GO" id="GO:0003677">
    <property type="term" value="F:DNA binding"/>
    <property type="evidence" value="ECO:0007669"/>
    <property type="project" value="InterPro"/>
</dbReference>
<name>A0A9X4XAW7_9FIRM</name>
<dbReference type="PROSITE" id="PS50943">
    <property type="entry name" value="HTH_CROC1"/>
    <property type="match status" value="1"/>
</dbReference>
<evidence type="ECO:0000259" key="1">
    <source>
        <dbReference type="PROSITE" id="PS50943"/>
    </source>
</evidence>
<accession>A0A9X4XAW7</accession>
<reference evidence="2 3" key="1">
    <citation type="journal article" date="2019" name="Nat. Med.">
        <title>A library of human gut bacterial isolates paired with longitudinal multiomics data enables mechanistic microbiome research.</title>
        <authorList>
            <person name="Poyet M."/>
            <person name="Groussin M."/>
            <person name="Gibbons S.M."/>
            <person name="Avila-Pacheco J."/>
            <person name="Jiang X."/>
            <person name="Kearney S.M."/>
            <person name="Perrotta A.R."/>
            <person name="Berdy B."/>
            <person name="Zhao S."/>
            <person name="Lieberman T.D."/>
            <person name="Swanson P.K."/>
            <person name="Smith M."/>
            <person name="Roesemann S."/>
            <person name="Alexander J.E."/>
            <person name="Rich S.A."/>
            <person name="Livny J."/>
            <person name="Vlamakis H."/>
            <person name="Clish C."/>
            <person name="Bullock K."/>
            <person name="Deik A."/>
            <person name="Scott J."/>
            <person name="Pierce K.A."/>
            <person name="Xavier R.J."/>
            <person name="Alm E.J."/>
        </authorList>
    </citation>
    <scope>NUCLEOTIDE SEQUENCE [LARGE SCALE GENOMIC DNA]</scope>
    <source>
        <strain evidence="2 3">BIOML-A198</strain>
    </source>
</reference>
<dbReference type="Pfam" id="PF01381">
    <property type="entry name" value="HTH_3"/>
    <property type="match status" value="1"/>
</dbReference>
<organism evidence="2 3">
    <name type="scientific">Turicibacter sanguinis</name>
    <dbReference type="NCBI Taxonomy" id="154288"/>
    <lineage>
        <taxon>Bacteria</taxon>
        <taxon>Bacillati</taxon>
        <taxon>Bacillota</taxon>
        <taxon>Erysipelotrichia</taxon>
        <taxon>Erysipelotrichales</taxon>
        <taxon>Turicibacteraceae</taxon>
        <taxon>Turicibacter</taxon>
    </lineage>
</organism>
<dbReference type="SMART" id="SM00530">
    <property type="entry name" value="HTH_XRE"/>
    <property type="match status" value="1"/>
</dbReference>
<dbReference type="Proteomes" id="UP000487649">
    <property type="component" value="Unassembled WGS sequence"/>
</dbReference>
<sequence length="81" mass="9377">MIAKIQITLEAARRNIGYTQQEAAKLFGVHYQTLAGWEKDNSYMPASAIEKIPNIYHIPKEVIFFGSKNEFIRSKRRECIC</sequence>
<dbReference type="Gene3D" id="1.10.260.40">
    <property type="entry name" value="lambda repressor-like DNA-binding domains"/>
    <property type="match status" value="1"/>
</dbReference>
<dbReference type="InterPro" id="IPR001387">
    <property type="entry name" value="Cro/C1-type_HTH"/>
</dbReference>
<dbReference type="AlphaFoldDB" id="A0A9X4XAW7"/>
<evidence type="ECO:0000313" key="3">
    <source>
        <dbReference type="Proteomes" id="UP000487649"/>
    </source>
</evidence>
<evidence type="ECO:0000313" key="2">
    <source>
        <dbReference type="EMBL" id="MTK19976.1"/>
    </source>
</evidence>
<protein>
    <submittedName>
        <fullName evidence="2">Helix-turn-helix domain-containing protein</fullName>
    </submittedName>
</protein>
<dbReference type="CDD" id="cd00093">
    <property type="entry name" value="HTH_XRE"/>
    <property type="match status" value="1"/>
</dbReference>
<gene>
    <name evidence="2" type="ORF">GMA92_00805</name>
</gene>
<dbReference type="InterPro" id="IPR010982">
    <property type="entry name" value="Lambda_DNA-bd_dom_sf"/>
</dbReference>
<comment type="caution">
    <text evidence="2">The sequence shown here is derived from an EMBL/GenBank/DDBJ whole genome shotgun (WGS) entry which is preliminary data.</text>
</comment>
<dbReference type="RefSeq" id="WP_272154663.1">
    <property type="nucleotide sequence ID" value="NZ_JAQMIP010000002.1"/>
</dbReference>